<gene>
    <name evidence="2" type="ORF">RHGRI_005050</name>
</gene>
<comment type="caution">
    <text evidence="2">The sequence shown here is derived from an EMBL/GenBank/DDBJ whole genome shotgun (WGS) entry which is preliminary data.</text>
</comment>
<proteinExistence type="predicted"/>
<accession>A0AAV6LB32</accession>
<organism evidence="2 3">
    <name type="scientific">Rhododendron griersonianum</name>
    <dbReference type="NCBI Taxonomy" id="479676"/>
    <lineage>
        <taxon>Eukaryota</taxon>
        <taxon>Viridiplantae</taxon>
        <taxon>Streptophyta</taxon>
        <taxon>Embryophyta</taxon>
        <taxon>Tracheophyta</taxon>
        <taxon>Spermatophyta</taxon>
        <taxon>Magnoliopsida</taxon>
        <taxon>eudicotyledons</taxon>
        <taxon>Gunneridae</taxon>
        <taxon>Pentapetalae</taxon>
        <taxon>asterids</taxon>
        <taxon>Ericales</taxon>
        <taxon>Ericaceae</taxon>
        <taxon>Ericoideae</taxon>
        <taxon>Rhodoreae</taxon>
        <taxon>Rhododendron</taxon>
    </lineage>
</organism>
<evidence type="ECO:0000313" key="3">
    <source>
        <dbReference type="Proteomes" id="UP000823749"/>
    </source>
</evidence>
<evidence type="ECO:0000256" key="1">
    <source>
        <dbReference type="SAM" id="MobiDB-lite"/>
    </source>
</evidence>
<protein>
    <submittedName>
        <fullName evidence="2">Uncharacterized protein</fullName>
    </submittedName>
</protein>
<feature type="region of interest" description="Disordered" evidence="1">
    <location>
        <begin position="150"/>
        <end position="174"/>
    </location>
</feature>
<dbReference type="EMBL" id="JACTNZ010000002">
    <property type="protein sequence ID" value="KAG5562177.1"/>
    <property type="molecule type" value="Genomic_DNA"/>
</dbReference>
<reference evidence="2" key="1">
    <citation type="submission" date="2020-08" db="EMBL/GenBank/DDBJ databases">
        <title>Plant Genome Project.</title>
        <authorList>
            <person name="Zhang R.-G."/>
        </authorList>
    </citation>
    <scope>NUCLEOTIDE SEQUENCE</scope>
    <source>
        <strain evidence="2">WSP0</strain>
        <tissue evidence="2">Leaf</tissue>
    </source>
</reference>
<feature type="region of interest" description="Disordered" evidence="1">
    <location>
        <begin position="23"/>
        <end position="46"/>
    </location>
</feature>
<sequence length="229" mass="23311">MQRTCKFEVGQSSTSAKLMTRETSPCPLIPTGERMSRGRGVPRRRGVQRSIVRGLETTQKGVARGTPTTAGTTQRVVTGGLSNAQRGVTRGVASGRGQRGTIGAPRTMGTGATRGRGVARGRGLVGATIGGASAMGTGGARTTRSATFGGAGAVQTSGARTDRDGATRIGGTTGGAKTVEVGSMIRHGKKNYLKSAVSEQSQQGWKIARIGDGVFSSQATKGSTKGSTQ</sequence>
<name>A0AAV6LB32_9ERIC</name>
<keyword evidence="3" id="KW-1185">Reference proteome</keyword>
<dbReference type="Proteomes" id="UP000823749">
    <property type="component" value="Chromosome 2"/>
</dbReference>
<feature type="region of interest" description="Disordered" evidence="1">
    <location>
        <begin position="91"/>
        <end position="118"/>
    </location>
</feature>
<evidence type="ECO:0000313" key="2">
    <source>
        <dbReference type="EMBL" id="KAG5562177.1"/>
    </source>
</evidence>
<dbReference type="AlphaFoldDB" id="A0AAV6LB32"/>